<accession>A0A1M6MA00</accession>
<dbReference type="Pfam" id="PF13088">
    <property type="entry name" value="BNR_2"/>
    <property type="match status" value="1"/>
</dbReference>
<reference evidence="4 5" key="1">
    <citation type="submission" date="2016-11" db="EMBL/GenBank/DDBJ databases">
        <authorList>
            <person name="Jaros S."/>
            <person name="Januszkiewicz K."/>
            <person name="Wedrychowicz H."/>
        </authorList>
    </citation>
    <scope>NUCLEOTIDE SEQUENCE [LARGE SCALE GENOMIC DNA]</scope>
    <source>
        <strain evidence="4 5">DSM 27063</strain>
    </source>
</reference>
<dbReference type="CDD" id="cd15482">
    <property type="entry name" value="Sialidase_non-viral"/>
    <property type="match status" value="1"/>
</dbReference>
<gene>
    <name evidence="4" type="ORF">SAMN05444280_13127</name>
</gene>
<dbReference type="InterPro" id="IPR036278">
    <property type="entry name" value="Sialidase_sf"/>
</dbReference>
<dbReference type="GO" id="GO:0030246">
    <property type="term" value="F:carbohydrate binding"/>
    <property type="evidence" value="ECO:0007669"/>
    <property type="project" value="InterPro"/>
</dbReference>
<dbReference type="Proteomes" id="UP000184050">
    <property type="component" value="Unassembled WGS sequence"/>
</dbReference>
<dbReference type="RefSeq" id="WP_073172299.1">
    <property type="nucleotide sequence ID" value="NZ_FQZE01000031.1"/>
</dbReference>
<dbReference type="PANTHER" id="PTHR38792">
    <property type="entry name" value="BNR/ASP-BOX REPEAT DOMAIN PROTEIN (AFU_ORTHOLOGUE AFUA_7G06430)-RELATED"/>
    <property type="match status" value="1"/>
</dbReference>
<feature type="domain" description="Carbohydrate-binding" evidence="2">
    <location>
        <begin position="438"/>
        <end position="555"/>
    </location>
</feature>
<organism evidence="4 5">
    <name type="scientific">Tangfeifania diversioriginum</name>
    <dbReference type="NCBI Taxonomy" id="1168035"/>
    <lineage>
        <taxon>Bacteria</taxon>
        <taxon>Pseudomonadati</taxon>
        <taxon>Bacteroidota</taxon>
        <taxon>Bacteroidia</taxon>
        <taxon>Marinilabiliales</taxon>
        <taxon>Prolixibacteraceae</taxon>
        <taxon>Tangfeifania</taxon>
    </lineage>
</organism>
<dbReference type="PANTHER" id="PTHR38792:SF3">
    <property type="entry name" value="BNR_ASP-BOX REPEAT DOMAIN PROTEIN (AFU_ORTHOLOGUE AFUA_7G06430)-RELATED"/>
    <property type="match status" value="1"/>
</dbReference>
<feature type="signal peptide" evidence="1">
    <location>
        <begin position="1"/>
        <end position="25"/>
    </location>
</feature>
<dbReference type="EMBL" id="FQZE01000031">
    <property type="protein sequence ID" value="SHJ80282.1"/>
    <property type="molecule type" value="Genomic_DNA"/>
</dbReference>
<dbReference type="InterPro" id="IPR010502">
    <property type="entry name" value="Carb-bd_dom_fam9"/>
</dbReference>
<keyword evidence="5" id="KW-1185">Reference proteome</keyword>
<feature type="domain" description="Sialidase" evidence="3">
    <location>
        <begin position="82"/>
        <end position="290"/>
    </location>
</feature>
<dbReference type="SUPFAM" id="SSF49344">
    <property type="entry name" value="CBD9-like"/>
    <property type="match status" value="1"/>
</dbReference>
<evidence type="ECO:0000259" key="3">
    <source>
        <dbReference type="Pfam" id="PF13088"/>
    </source>
</evidence>
<dbReference type="GO" id="GO:0004553">
    <property type="term" value="F:hydrolase activity, hydrolyzing O-glycosyl compounds"/>
    <property type="evidence" value="ECO:0007669"/>
    <property type="project" value="InterPro"/>
</dbReference>
<feature type="chain" id="PRO_5012748376" evidence="1">
    <location>
        <begin position="26"/>
        <end position="586"/>
    </location>
</feature>
<dbReference type="AlphaFoldDB" id="A0A1M6MA00"/>
<dbReference type="Pfam" id="PF06452">
    <property type="entry name" value="CBM9_1"/>
    <property type="match status" value="1"/>
</dbReference>
<name>A0A1M6MA00_9BACT</name>
<dbReference type="InterPro" id="IPR011040">
    <property type="entry name" value="Sialidase"/>
</dbReference>
<dbReference type="STRING" id="1168035.SAMN05444280_13127"/>
<evidence type="ECO:0000256" key="1">
    <source>
        <dbReference type="SAM" id="SignalP"/>
    </source>
</evidence>
<evidence type="ECO:0000313" key="5">
    <source>
        <dbReference type="Proteomes" id="UP000184050"/>
    </source>
</evidence>
<keyword evidence="1" id="KW-0732">Signal</keyword>
<sequence length="586" mass="66130">MKLSIKFLFISLVLPWLGCSNPDSGNPAFPADKGQSVDGLRIAWDYSSMQKLAPAGGRKLNWVGYPRVRRLQDGSVMAVYETGSDVEMVWSFDNGKTWQEPEILFETLQAENENGTSTDVRMANPELIQLQNGDLVVACNYRPVKAEITPFAIAVKRSTDNGETWTESQIIYEAEPRFSDGCWEPTFLQLPNGELQVYFANEAPYTHSDEQEISVISSQDNGATWNKNIKTVSFRENRRDGMPAPLLVDDEILVAVEDNKIGQFKPYIVRTSISDNWSMPVLANSPNREYALIDSLPDEIYAGAPYLLRVPSGEVVLSYQTTSGRTPDWEMSTLEVAIGDKKGRNFEKLTRPFDVPLDREAKWNSISMWDENTVVAAATTSFRSPNCEVWIILGHLIPELKVPQKSVKVDGDLSEWEEKFPVFIGSKSETNLAGALGYDEQNLYFCATVKDDKLFYNTQQPLNSDGMIFYIDAGNYSMAEPDQGVFKIECSYKEDLKVWEGDNGDWNEISSEKLTLKTSDKKSGYQLEMAVPFSSLKKKDKSDIRFSVGLIDYQRGKLKNIEHIVHSVPESSNTWLKAEFLNKKNE</sequence>
<evidence type="ECO:0000259" key="2">
    <source>
        <dbReference type="Pfam" id="PF06452"/>
    </source>
</evidence>
<dbReference type="SUPFAM" id="SSF50939">
    <property type="entry name" value="Sialidases"/>
    <property type="match status" value="1"/>
</dbReference>
<evidence type="ECO:0000313" key="4">
    <source>
        <dbReference type="EMBL" id="SHJ80282.1"/>
    </source>
</evidence>
<dbReference type="GO" id="GO:0016052">
    <property type="term" value="P:carbohydrate catabolic process"/>
    <property type="evidence" value="ECO:0007669"/>
    <property type="project" value="InterPro"/>
</dbReference>
<dbReference type="Gene3D" id="2.120.10.10">
    <property type="match status" value="1"/>
</dbReference>
<dbReference type="OrthoDB" id="7294637at2"/>
<protein>
    <submittedName>
        <fullName evidence="4">Carbohydrate family 9 binding domain-like</fullName>
    </submittedName>
</protein>
<dbReference type="Gene3D" id="2.60.40.1190">
    <property type="match status" value="1"/>
</dbReference>
<proteinExistence type="predicted"/>